<dbReference type="EMBL" id="GG692432">
    <property type="protein sequence ID" value="EER37939.1"/>
    <property type="molecule type" value="Genomic_DNA"/>
</dbReference>
<accession>C6HN93</accession>
<dbReference type="HOGENOM" id="CLU_1209521_0_0_1"/>
<evidence type="ECO:0000313" key="2">
    <source>
        <dbReference type="Proteomes" id="UP000002624"/>
    </source>
</evidence>
<reference evidence="2" key="1">
    <citation type="submission" date="2009-05" db="EMBL/GenBank/DDBJ databases">
        <title>The genome sequence of Ajellomyces capsulatus strain H143.</title>
        <authorList>
            <person name="Champion M."/>
            <person name="Cuomo C.A."/>
            <person name="Ma L.-J."/>
            <person name="Henn M.R."/>
            <person name="Sil A."/>
            <person name="Goldman B."/>
            <person name="Young S.K."/>
            <person name="Kodira C.D."/>
            <person name="Zeng Q."/>
            <person name="Koehrsen M."/>
            <person name="Alvarado L."/>
            <person name="Berlin A.M."/>
            <person name="Borenstein D."/>
            <person name="Chen Z."/>
            <person name="Engels R."/>
            <person name="Freedman E."/>
            <person name="Gellesch M."/>
            <person name="Goldberg J."/>
            <person name="Griggs A."/>
            <person name="Gujja S."/>
            <person name="Heiman D.I."/>
            <person name="Hepburn T.A."/>
            <person name="Howarth C."/>
            <person name="Jen D."/>
            <person name="Larson L."/>
            <person name="Lewis B."/>
            <person name="Mehta T."/>
            <person name="Park D."/>
            <person name="Pearson M."/>
            <person name="Roberts A."/>
            <person name="Saif S."/>
            <person name="Shea T.D."/>
            <person name="Shenoy N."/>
            <person name="Sisk P."/>
            <person name="Stolte C."/>
            <person name="Sykes S."/>
            <person name="Walk T."/>
            <person name="White J."/>
            <person name="Yandava C."/>
            <person name="Klein B."/>
            <person name="McEwen J.G."/>
            <person name="Puccia R."/>
            <person name="Goldman G.H."/>
            <person name="Felipe M.S."/>
            <person name="Nino-Vega G."/>
            <person name="San-Blas G."/>
            <person name="Taylor J.W."/>
            <person name="Mendoza L."/>
            <person name="Galagan J.E."/>
            <person name="Nusbaum C."/>
            <person name="Birren B.W."/>
        </authorList>
    </citation>
    <scope>NUCLEOTIDE SEQUENCE [LARGE SCALE GENOMIC DNA]</scope>
    <source>
        <strain evidence="2">H143</strain>
    </source>
</reference>
<sequence>MSHPGRGMYGIEFGNLEGIILQSALNKSMIKGSSSCLVRLAEIPPTRLGVCDSRVVEAGFELRGLEGRLAEGSRSRGSLWGLRVAIGGVETAHVHVIMPKQVDVVVVQKSGSKLSRGEGCCPSASRGMDLGVDLVGRWSKELPRLGRANRRSSKQAAGLDGGGEWGDALDLRRHSRTANIRGSSHSWIEQGRREFSIGDGAGWLCTLFGEGVVEVKVKMKNEVGETVVS</sequence>
<evidence type="ECO:0000313" key="1">
    <source>
        <dbReference type="EMBL" id="EER37939.1"/>
    </source>
</evidence>
<name>C6HN93_AJECH</name>
<dbReference type="VEuPathDB" id="FungiDB:HCDG_07674"/>
<dbReference type="AlphaFoldDB" id="C6HN93"/>
<organism evidence="1 2">
    <name type="scientific">Ajellomyces capsulatus (strain H143)</name>
    <name type="common">Darling's disease fungus</name>
    <name type="synonym">Histoplasma capsulatum</name>
    <dbReference type="NCBI Taxonomy" id="544712"/>
    <lineage>
        <taxon>Eukaryota</taxon>
        <taxon>Fungi</taxon>
        <taxon>Dikarya</taxon>
        <taxon>Ascomycota</taxon>
        <taxon>Pezizomycotina</taxon>
        <taxon>Eurotiomycetes</taxon>
        <taxon>Eurotiomycetidae</taxon>
        <taxon>Onygenales</taxon>
        <taxon>Ajellomycetaceae</taxon>
        <taxon>Histoplasma</taxon>
    </lineage>
</organism>
<gene>
    <name evidence="1" type="ORF">HCDG_07674</name>
</gene>
<dbReference type="Proteomes" id="UP000002624">
    <property type="component" value="Unassembled WGS sequence"/>
</dbReference>
<proteinExistence type="predicted"/>
<protein>
    <submittedName>
        <fullName evidence="1">Uncharacterized protein</fullName>
    </submittedName>
</protein>